<keyword evidence="8" id="KW-1185">Reference proteome</keyword>
<dbReference type="PANTHER" id="PTHR24567">
    <property type="entry name" value="CRP FAMILY TRANSCRIPTIONAL REGULATORY PROTEIN"/>
    <property type="match status" value="1"/>
</dbReference>
<keyword evidence="2" id="KW-0238">DNA-binding</keyword>
<evidence type="ECO:0000313" key="8">
    <source>
        <dbReference type="Proteomes" id="UP000281813"/>
    </source>
</evidence>
<dbReference type="Gene3D" id="1.10.10.10">
    <property type="entry name" value="Winged helix-like DNA-binding domain superfamily/Winged helix DNA-binding domain"/>
    <property type="match status" value="1"/>
</dbReference>
<dbReference type="InterPro" id="IPR036390">
    <property type="entry name" value="WH_DNA-bd_sf"/>
</dbReference>
<dbReference type="SUPFAM" id="SSF51206">
    <property type="entry name" value="cAMP-binding domain-like"/>
    <property type="match status" value="1"/>
</dbReference>
<evidence type="ECO:0000313" key="7">
    <source>
        <dbReference type="EMBL" id="RKQ14487.1"/>
    </source>
</evidence>
<feature type="domain" description="HTH crp-type" evidence="6">
    <location>
        <begin position="155"/>
        <end position="224"/>
    </location>
</feature>
<dbReference type="GO" id="GO:0003700">
    <property type="term" value="F:DNA-binding transcription factor activity"/>
    <property type="evidence" value="ECO:0007669"/>
    <property type="project" value="TreeGrafter"/>
</dbReference>
<gene>
    <name evidence="7" type="ORF">D8M05_12690</name>
</gene>
<dbReference type="Proteomes" id="UP000281813">
    <property type="component" value="Unassembled WGS sequence"/>
</dbReference>
<organism evidence="7 8">
    <name type="scientific">Oceanobacillus bengalensis</name>
    <dbReference type="NCBI Taxonomy" id="1435466"/>
    <lineage>
        <taxon>Bacteria</taxon>
        <taxon>Bacillati</taxon>
        <taxon>Bacillota</taxon>
        <taxon>Bacilli</taxon>
        <taxon>Bacillales</taxon>
        <taxon>Bacillaceae</taxon>
        <taxon>Oceanobacillus</taxon>
    </lineage>
</organism>
<feature type="domain" description="Cyclic nucleotide-binding" evidence="5">
    <location>
        <begin position="21"/>
        <end position="141"/>
    </location>
</feature>
<dbReference type="CDD" id="cd00092">
    <property type="entry name" value="HTH_CRP"/>
    <property type="match status" value="1"/>
</dbReference>
<evidence type="ECO:0000256" key="2">
    <source>
        <dbReference type="ARBA" id="ARBA00023125"/>
    </source>
</evidence>
<dbReference type="PROSITE" id="PS50042">
    <property type="entry name" value="CNMP_BINDING_3"/>
    <property type="match status" value="1"/>
</dbReference>
<evidence type="ECO:0000259" key="6">
    <source>
        <dbReference type="PROSITE" id="PS51063"/>
    </source>
</evidence>
<comment type="caution">
    <text evidence="7">The sequence shown here is derived from an EMBL/GenBank/DDBJ whole genome shotgun (WGS) entry which is preliminary data.</text>
</comment>
<evidence type="ECO:0000259" key="5">
    <source>
        <dbReference type="PROSITE" id="PS50042"/>
    </source>
</evidence>
<protein>
    <submittedName>
        <fullName evidence="7">Crp/Fnr family transcriptional regulator</fullName>
    </submittedName>
</protein>
<dbReference type="Pfam" id="PF00027">
    <property type="entry name" value="cNMP_binding"/>
    <property type="match status" value="1"/>
</dbReference>
<keyword evidence="3" id="KW-0010">Activator</keyword>
<dbReference type="EMBL" id="RBZO01000020">
    <property type="protein sequence ID" value="RKQ14487.1"/>
    <property type="molecule type" value="Genomic_DNA"/>
</dbReference>
<dbReference type="GO" id="GO:0005829">
    <property type="term" value="C:cytosol"/>
    <property type="evidence" value="ECO:0007669"/>
    <property type="project" value="TreeGrafter"/>
</dbReference>
<dbReference type="OrthoDB" id="9798104at2"/>
<reference evidence="7 8" key="1">
    <citation type="journal article" date="2015" name="Antonie Van Leeuwenhoek">
        <title>Oceanobacillus bengalensis sp. nov., a bacterium isolated from seawater of the Bay of Bengal.</title>
        <authorList>
            <person name="Yongchang O."/>
            <person name="Xiang W."/>
            <person name="Wang G."/>
        </authorList>
    </citation>
    <scope>NUCLEOTIDE SEQUENCE [LARGE SCALE GENOMIC DNA]</scope>
    <source>
        <strain evidence="7 8">MCCC 1K00260</strain>
    </source>
</reference>
<dbReference type="GO" id="GO:0003677">
    <property type="term" value="F:DNA binding"/>
    <property type="evidence" value="ECO:0007669"/>
    <property type="project" value="UniProtKB-KW"/>
</dbReference>
<dbReference type="InterPro" id="IPR018490">
    <property type="entry name" value="cNMP-bd_dom_sf"/>
</dbReference>
<dbReference type="InterPro" id="IPR050397">
    <property type="entry name" value="Env_Response_Regulators"/>
</dbReference>
<dbReference type="PANTHER" id="PTHR24567:SF28">
    <property type="entry name" value="LISTERIOLYSIN REGULATORY PROTEIN"/>
    <property type="match status" value="1"/>
</dbReference>
<dbReference type="InterPro" id="IPR012318">
    <property type="entry name" value="HTH_CRP"/>
</dbReference>
<dbReference type="Gene3D" id="2.60.120.10">
    <property type="entry name" value="Jelly Rolls"/>
    <property type="match status" value="1"/>
</dbReference>
<keyword evidence="1" id="KW-0805">Transcription regulation</keyword>
<dbReference type="SMART" id="SM00419">
    <property type="entry name" value="HTH_CRP"/>
    <property type="match status" value="1"/>
</dbReference>
<dbReference type="InterPro" id="IPR000595">
    <property type="entry name" value="cNMP-bd_dom"/>
</dbReference>
<evidence type="ECO:0000256" key="4">
    <source>
        <dbReference type="ARBA" id="ARBA00023163"/>
    </source>
</evidence>
<proteinExistence type="predicted"/>
<dbReference type="InterPro" id="IPR014710">
    <property type="entry name" value="RmlC-like_jellyroll"/>
</dbReference>
<sequence length="233" mass="26647">MSESCNHGVSMNQLCVSKVPFFNHLAMDEMLKITEMSRHVNFKKGETIFREGDPLEYLYIVHQGRVKIYQLFESGKEQLLRILDPGEFMGELALFTEKTLDSYAEAMEKTQICAIHRDDMQQLMQKHPTIAVKILEQFSNRLDETEKLVGNLSSKDVETRTASYLLELVKVTESLEIVLPMSKKDLASYLGTTSETISRRLSSFQTNGWIEQNGQRNIRILDKSALEEVATGM</sequence>
<dbReference type="PRINTS" id="PR00034">
    <property type="entry name" value="HTHCRP"/>
</dbReference>
<dbReference type="InterPro" id="IPR036388">
    <property type="entry name" value="WH-like_DNA-bd_sf"/>
</dbReference>
<accession>A0A494YW99</accession>
<dbReference type="RefSeq" id="WP_121132369.1">
    <property type="nucleotide sequence ID" value="NZ_JBHUFK010000038.1"/>
</dbReference>
<dbReference type="Pfam" id="PF13545">
    <property type="entry name" value="HTH_Crp_2"/>
    <property type="match status" value="1"/>
</dbReference>
<evidence type="ECO:0000256" key="1">
    <source>
        <dbReference type="ARBA" id="ARBA00023015"/>
    </source>
</evidence>
<evidence type="ECO:0000256" key="3">
    <source>
        <dbReference type="ARBA" id="ARBA00023159"/>
    </source>
</evidence>
<dbReference type="SMART" id="SM00100">
    <property type="entry name" value="cNMP"/>
    <property type="match status" value="1"/>
</dbReference>
<name>A0A494YW99_9BACI</name>
<dbReference type="SUPFAM" id="SSF46785">
    <property type="entry name" value="Winged helix' DNA-binding domain"/>
    <property type="match status" value="1"/>
</dbReference>
<keyword evidence="4" id="KW-0804">Transcription</keyword>
<dbReference type="PROSITE" id="PS51063">
    <property type="entry name" value="HTH_CRP_2"/>
    <property type="match status" value="1"/>
</dbReference>
<dbReference type="AlphaFoldDB" id="A0A494YW99"/>
<dbReference type="CDD" id="cd00038">
    <property type="entry name" value="CAP_ED"/>
    <property type="match status" value="1"/>
</dbReference>